<evidence type="ECO:0000313" key="2">
    <source>
        <dbReference type="EMBL" id="CAB4159225.1"/>
    </source>
</evidence>
<gene>
    <name evidence="2" type="ORF">UFOVP706_68</name>
</gene>
<dbReference type="EMBL" id="LR796682">
    <property type="protein sequence ID" value="CAB4159225.1"/>
    <property type="molecule type" value="Genomic_DNA"/>
</dbReference>
<reference evidence="2" key="1">
    <citation type="submission" date="2020-04" db="EMBL/GenBank/DDBJ databases">
        <authorList>
            <person name="Chiriac C."/>
            <person name="Salcher M."/>
            <person name="Ghai R."/>
            <person name="Kavagutti S V."/>
        </authorList>
    </citation>
    <scope>NUCLEOTIDE SEQUENCE</scope>
</reference>
<dbReference type="Pfam" id="PF18909">
    <property type="entry name" value="dGTP_diPhyd_N"/>
    <property type="match status" value="1"/>
</dbReference>
<feature type="domain" description="dATP/dGTP diphosphohydrolase N-terminal" evidence="1">
    <location>
        <begin position="3"/>
        <end position="109"/>
    </location>
</feature>
<name>A0A6J5NQ17_9CAUD</name>
<accession>A0A6J5NQ17</accession>
<evidence type="ECO:0000259" key="1">
    <source>
        <dbReference type="Pfam" id="PF18909"/>
    </source>
</evidence>
<organism evidence="2">
    <name type="scientific">uncultured Caudovirales phage</name>
    <dbReference type="NCBI Taxonomy" id="2100421"/>
    <lineage>
        <taxon>Viruses</taxon>
        <taxon>Duplodnaviria</taxon>
        <taxon>Heunggongvirae</taxon>
        <taxon>Uroviricota</taxon>
        <taxon>Caudoviricetes</taxon>
        <taxon>Peduoviridae</taxon>
        <taxon>Maltschvirus</taxon>
        <taxon>Maltschvirus maltsch</taxon>
    </lineage>
</organism>
<protein>
    <recommendedName>
        <fullName evidence="1">dATP/dGTP diphosphohydrolase N-terminal domain-containing protein</fullName>
    </recommendedName>
</protein>
<dbReference type="InterPro" id="IPR044038">
    <property type="entry name" value="dATP/dGTP_diPOhydrolase_N"/>
</dbReference>
<sequence length="113" mass="13056">MSEGRKDDKEKTRLDLIPPEAMFALGDILTFGARKYEDRNWEKGMKWGRVFGAAMRHLWSWWGGCGPTAKNFAFGETDEETKRSHLWHALCCVVFLVTYEERGIGEDDRPARS</sequence>
<proteinExistence type="predicted"/>